<gene>
    <name evidence="3" type="ORF">PHLGIDRAFT_131365</name>
</gene>
<dbReference type="SUPFAM" id="SSF52047">
    <property type="entry name" value="RNI-like"/>
    <property type="match status" value="1"/>
</dbReference>
<dbReference type="InterPro" id="IPR036047">
    <property type="entry name" value="F-box-like_dom_sf"/>
</dbReference>
<dbReference type="AlphaFoldDB" id="A0A0C3S138"/>
<protein>
    <recommendedName>
        <fullName evidence="2">F-box domain-containing protein</fullName>
    </recommendedName>
</protein>
<feature type="domain" description="F-box" evidence="2">
    <location>
        <begin position="19"/>
        <end position="55"/>
    </location>
</feature>
<feature type="signal peptide" evidence="1">
    <location>
        <begin position="1"/>
        <end position="34"/>
    </location>
</feature>
<dbReference type="EMBL" id="KN840919">
    <property type="protein sequence ID" value="KIP01120.1"/>
    <property type="molecule type" value="Genomic_DNA"/>
</dbReference>
<evidence type="ECO:0000256" key="1">
    <source>
        <dbReference type="SAM" id="SignalP"/>
    </source>
</evidence>
<sequence length="430" mass="48825">MPLRAHIRHKSTRPIFIAELLTLILSFLDDRSLARSARVCKQWTDVALDALWHTVTDLRSLLGLLAPLTGEKKATGRLAQYTYIKFKRPLQPRDWRRFDHYAHRVRAFAIDDRRPAAKGRQIDPSVYAEIERTCPRRDILPNFHSLAWFCVDAPRQQRSLVFMHRTITHLSIYAHRSDDPPLRAYVQGILDRVPAVTKLEVRSQSPMRDIQAELGVLFRGLKELRHVVLPMYFLTSETVAELSRCPRLQIVELATPVERGIGDYNDVAAFAPVLTAHRPFPVLRRLAFSAHLQHAVRFLADAAATTDLQSLYLYVLAIDNPPVLQQLLGVLATRCRALTEIHVDFVLGPTSPLVTPPPPPAARPSLHTLSPLSTHSRLVRLELRWDYQLNITEAELEHLARSWPALEVLHLNSEPIPEPAPPVLSARALL</sequence>
<accession>A0A0C3S138</accession>
<evidence type="ECO:0000313" key="4">
    <source>
        <dbReference type="Proteomes" id="UP000053257"/>
    </source>
</evidence>
<reference evidence="3 4" key="1">
    <citation type="journal article" date="2014" name="PLoS Genet.">
        <title>Analysis of the Phlebiopsis gigantea genome, transcriptome and secretome provides insight into its pioneer colonization strategies of wood.</title>
        <authorList>
            <person name="Hori C."/>
            <person name="Ishida T."/>
            <person name="Igarashi K."/>
            <person name="Samejima M."/>
            <person name="Suzuki H."/>
            <person name="Master E."/>
            <person name="Ferreira P."/>
            <person name="Ruiz-Duenas F.J."/>
            <person name="Held B."/>
            <person name="Canessa P."/>
            <person name="Larrondo L.F."/>
            <person name="Schmoll M."/>
            <person name="Druzhinina I.S."/>
            <person name="Kubicek C.P."/>
            <person name="Gaskell J.A."/>
            <person name="Kersten P."/>
            <person name="St John F."/>
            <person name="Glasner J."/>
            <person name="Sabat G."/>
            <person name="Splinter BonDurant S."/>
            <person name="Syed K."/>
            <person name="Yadav J."/>
            <person name="Mgbeahuruike A.C."/>
            <person name="Kovalchuk A."/>
            <person name="Asiegbu F.O."/>
            <person name="Lackner G."/>
            <person name="Hoffmeister D."/>
            <person name="Rencoret J."/>
            <person name="Gutierrez A."/>
            <person name="Sun H."/>
            <person name="Lindquist E."/>
            <person name="Barry K."/>
            <person name="Riley R."/>
            <person name="Grigoriev I.V."/>
            <person name="Henrissat B."/>
            <person name="Kues U."/>
            <person name="Berka R.M."/>
            <person name="Martinez A.T."/>
            <person name="Covert S.F."/>
            <person name="Blanchette R.A."/>
            <person name="Cullen D."/>
        </authorList>
    </citation>
    <scope>NUCLEOTIDE SEQUENCE [LARGE SCALE GENOMIC DNA]</scope>
    <source>
        <strain evidence="3 4">11061_1 CR5-6</strain>
    </source>
</reference>
<evidence type="ECO:0000259" key="2">
    <source>
        <dbReference type="Pfam" id="PF12937"/>
    </source>
</evidence>
<proteinExistence type="predicted"/>
<keyword evidence="1" id="KW-0732">Signal</keyword>
<evidence type="ECO:0000313" key="3">
    <source>
        <dbReference type="EMBL" id="KIP01120.1"/>
    </source>
</evidence>
<dbReference type="Gene3D" id="3.80.10.10">
    <property type="entry name" value="Ribonuclease Inhibitor"/>
    <property type="match status" value="1"/>
</dbReference>
<dbReference type="HOGENOM" id="CLU_021164_5_0_1"/>
<dbReference type="OrthoDB" id="2447803at2759"/>
<name>A0A0C3S138_PHLG1</name>
<dbReference type="STRING" id="745531.A0A0C3S138"/>
<dbReference type="Gene3D" id="1.20.1280.50">
    <property type="match status" value="1"/>
</dbReference>
<dbReference type="InterPro" id="IPR032675">
    <property type="entry name" value="LRR_dom_sf"/>
</dbReference>
<feature type="chain" id="PRO_5002169193" description="F-box domain-containing protein" evidence="1">
    <location>
        <begin position="35"/>
        <end position="430"/>
    </location>
</feature>
<dbReference type="Pfam" id="PF12937">
    <property type="entry name" value="F-box-like"/>
    <property type="match status" value="1"/>
</dbReference>
<keyword evidence="4" id="KW-1185">Reference proteome</keyword>
<organism evidence="3 4">
    <name type="scientific">Phlebiopsis gigantea (strain 11061_1 CR5-6)</name>
    <name type="common">White-rot fungus</name>
    <name type="synonym">Peniophora gigantea</name>
    <dbReference type="NCBI Taxonomy" id="745531"/>
    <lineage>
        <taxon>Eukaryota</taxon>
        <taxon>Fungi</taxon>
        <taxon>Dikarya</taxon>
        <taxon>Basidiomycota</taxon>
        <taxon>Agaricomycotina</taxon>
        <taxon>Agaricomycetes</taxon>
        <taxon>Polyporales</taxon>
        <taxon>Phanerochaetaceae</taxon>
        <taxon>Phlebiopsis</taxon>
    </lineage>
</organism>
<dbReference type="InterPro" id="IPR001810">
    <property type="entry name" value="F-box_dom"/>
</dbReference>
<dbReference type="SUPFAM" id="SSF81383">
    <property type="entry name" value="F-box domain"/>
    <property type="match status" value="1"/>
</dbReference>
<dbReference type="Proteomes" id="UP000053257">
    <property type="component" value="Unassembled WGS sequence"/>
</dbReference>
<feature type="non-terminal residue" evidence="3">
    <location>
        <position position="430"/>
    </location>
</feature>